<feature type="region of interest" description="Disordered" evidence="1">
    <location>
        <begin position="159"/>
        <end position="255"/>
    </location>
</feature>
<organism evidence="3 4">
    <name type="scientific">Jaapia argillacea MUCL 33604</name>
    <dbReference type="NCBI Taxonomy" id="933084"/>
    <lineage>
        <taxon>Eukaryota</taxon>
        <taxon>Fungi</taxon>
        <taxon>Dikarya</taxon>
        <taxon>Basidiomycota</taxon>
        <taxon>Agaricomycotina</taxon>
        <taxon>Agaricomycetes</taxon>
        <taxon>Agaricomycetidae</taxon>
        <taxon>Jaapiales</taxon>
        <taxon>Jaapiaceae</taxon>
        <taxon>Jaapia</taxon>
    </lineage>
</organism>
<keyword evidence="2" id="KW-1133">Transmembrane helix</keyword>
<evidence type="ECO:0000256" key="1">
    <source>
        <dbReference type="SAM" id="MobiDB-lite"/>
    </source>
</evidence>
<protein>
    <submittedName>
        <fullName evidence="3">Uncharacterized protein</fullName>
    </submittedName>
</protein>
<evidence type="ECO:0000313" key="3">
    <source>
        <dbReference type="EMBL" id="KDQ54592.1"/>
    </source>
</evidence>
<sequence>MPPQDSNLVINFICRILLICLTSIHLGIAICSHVRGTLIHVHNQLLQLVITTTHTTYRPIVVPAIHFQFDENGYISSFLGDLYNEEDFERPWNAAPTPPPPAAPSVGTPDFATTPPRSPSPPSPCEQEFLRRLTEIRQHRPELDPLDVLRHRLNALNTTLDYPDTRGNTPDYENYETAEPSEYFSPGDSDDEDEPDEDSERPVTPLAQFIGARAGHRRAPSIDVESSPEIPTSRPPGEPSPTTPPTPTRIPLPQTPLTVPFSTLTPLLPPSAQLPPVMAAIQMTDVQFQQLLDTLRGSNSKVEKIAAPGYYDGDKKEYDDWRDNIVAYIDANTKAYGTDKAKFLYVTSLLRGAASTWRKHIRTQWTQHEGLLTAEKAKAAPDAAEVARLEQVLTWD</sequence>
<keyword evidence="2" id="KW-0812">Transmembrane</keyword>
<evidence type="ECO:0000256" key="2">
    <source>
        <dbReference type="SAM" id="Phobius"/>
    </source>
</evidence>
<dbReference type="InParanoid" id="A0A067PTI2"/>
<dbReference type="EMBL" id="KL197728">
    <property type="protein sequence ID" value="KDQ54592.1"/>
    <property type="molecule type" value="Genomic_DNA"/>
</dbReference>
<dbReference type="HOGENOM" id="CLU_696505_0_0_1"/>
<keyword evidence="4" id="KW-1185">Reference proteome</keyword>
<reference evidence="4" key="1">
    <citation type="journal article" date="2014" name="Proc. Natl. Acad. Sci. U.S.A.">
        <title>Extensive sampling of basidiomycete genomes demonstrates inadequacy of the white-rot/brown-rot paradigm for wood decay fungi.</title>
        <authorList>
            <person name="Riley R."/>
            <person name="Salamov A.A."/>
            <person name="Brown D.W."/>
            <person name="Nagy L.G."/>
            <person name="Floudas D."/>
            <person name="Held B.W."/>
            <person name="Levasseur A."/>
            <person name="Lombard V."/>
            <person name="Morin E."/>
            <person name="Otillar R."/>
            <person name="Lindquist E.A."/>
            <person name="Sun H."/>
            <person name="LaButti K.M."/>
            <person name="Schmutz J."/>
            <person name="Jabbour D."/>
            <person name="Luo H."/>
            <person name="Baker S.E."/>
            <person name="Pisabarro A.G."/>
            <person name="Walton J.D."/>
            <person name="Blanchette R.A."/>
            <person name="Henrissat B."/>
            <person name="Martin F."/>
            <person name="Cullen D."/>
            <person name="Hibbett D.S."/>
            <person name="Grigoriev I.V."/>
        </authorList>
    </citation>
    <scope>NUCLEOTIDE SEQUENCE [LARGE SCALE GENOMIC DNA]</scope>
    <source>
        <strain evidence="4">MUCL 33604</strain>
    </source>
</reference>
<accession>A0A067PTI2</accession>
<name>A0A067PTI2_9AGAM</name>
<dbReference type="Proteomes" id="UP000027265">
    <property type="component" value="Unassembled WGS sequence"/>
</dbReference>
<keyword evidence="2" id="KW-0472">Membrane</keyword>
<feature type="compositionally biased region" description="Acidic residues" evidence="1">
    <location>
        <begin position="188"/>
        <end position="199"/>
    </location>
</feature>
<evidence type="ECO:0000313" key="4">
    <source>
        <dbReference type="Proteomes" id="UP000027265"/>
    </source>
</evidence>
<feature type="compositionally biased region" description="Pro residues" evidence="1">
    <location>
        <begin position="233"/>
        <end position="254"/>
    </location>
</feature>
<dbReference type="STRING" id="933084.A0A067PTI2"/>
<proteinExistence type="predicted"/>
<gene>
    <name evidence="3" type="ORF">JAAARDRAFT_196500</name>
</gene>
<dbReference type="AlphaFoldDB" id="A0A067PTI2"/>
<feature type="region of interest" description="Disordered" evidence="1">
    <location>
        <begin position="89"/>
        <end position="126"/>
    </location>
</feature>
<feature type="transmembrane region" description="Helical" evidence="2">
    <location>
        <begin position="12"/>
        <end position="30"/>
    </location>
</feature>